<evidence type="ECO:0000256" key="1">
    <source>
        <dbReference type="ARBA" id="ARBA00022737"/>
    </source>
</evidence>
<dbReference type="Pfam" id="PF13181">
    <property type="entry name" value="TPR_8"/>
    <property type="match status" value="1"/>
</dbReference>
<dbReference type="OrthoDB" id="5442814at2"/>
<dbReference type="EMBL" id="FRDI01000002">
    <property type="protein sequence ID" value="SHN50679.1"/>
    <property type="molecule type" value="Genomic_DNA"/>
</dbReference>
<proteinExistence type="predicted"/>
<keyword evidence="2 3" id="KW-0802">TPR repeat</keyword>
<dbReference type="InterPro" id="IPR050498">
    <property type="entry name" value="Ycf3"/>
</dbReference>
<dbReference type="InterPro" id="IPR019734">
    <property type="entry name" value="TPR_rpt"/>
</dbReference>
<dbReference type="STRING" id="1121455.SAMN02745728_00274"/>
<evidence type="ECO:0000313" key="6">
    <source>
        <dbReference type="EMBL" id="SHN50679.1"/>
    </source>
</evidence>
<evidence type="ECO:0000256" key="5">
    <source>
        <dbReference type="SAM" id="SignalP"/>
    </source>
</evidence>
<dbReference type="Gene3D" id="1.25.40.10">
    <property type="entry name" value="Tetratricopeptide repeat domain"/>
    <property type="match status" value="2"/>
</dbReference>
<feature type="region of interest" description="Disordered" evidence="4">
    <location>
        <begin position="56"/>
        <end position="97"/>
    </location>
</feature>
<keyword evidence="5" id="KW-0732">Signal</keyword>
<reference evidence="6 7" key="1">
    <citation type="submission" date="2016-12" db="EMBL/GenBank/DDBJ databases">
        <authorList>
            <person name="Song W.-J."/>
            <person name="Kurnit D.M."/>
        </authorList>
    </citation>
    <scope>NUCLEOTIDE SEQUENCE [LARGE SCALE GENOMIC DNA]</scope>
    <source>
        <strain evidence="6 7">DSM 11393</strain>
    </source>
</reference>
<protein>
    <submittedName>
        <fullName evidence="6">TPR repeat-containing protein</fullName>
    </submittedName>
</protein>
<accession>A0A1M7RWJ8</accession>
<evidence type="ECO:0000313" key="7">
    <source>
        <dbReference type="Proteomes" id="UP000186469"/>
    </source>
</evidence>
<evidence type="ECO:0000256" key="3">
    <source>
        <dbReference type="PROSITE-ProRule" id="PRU00339"/>
    </source>
</evidence>
<dbReference type="Proteomes" id="UP000186469">
    <property type="component" value="Unassembled WGS sequence"/>
</dbReference>
<gene>
    <name evidence="6" type="ORF">SAMN02745728_00274</name>
</gene>
<dbReference type="SMART" id="SM00028">
    <property type="entry name" value="TPR"/>
    <property type="match status" value="3"/>
</dbReference>
<feature type="signal peptide" evidence="5">
    <location>
        <begin position="1"/>
        <end position="35"/>
    </location>
</feature>
<sequence>MNNIMFFYKADKLKLAKIFVILNLIFFSSALSLKAQNAIGTNAIGTNAIGTNATGTNSIGTNATDSTTNSTQQSNTNATTKAQNDLKKQTRKSTGKVYSEDQQFKGALRKETALALAVAKARYVAMDDAARSLVLRPDVQAFANSTKNTAPLDPFALAYAVYTTEILPPELAGFSPELSVRAGVGIVPRYSAPNQNAVDFSVTTVLNNPELLFFTADSIKKENSLLKELISLSDAEIKNPTQANKKLEMTVRFKKLTDALSALELFREVLPNLQPTTWSNPEQVVETMKKAIQFDQDNPLILGTLGEALLVEGKSQDAIDYLSSAIKLDKTKARMFHMRGVAYMSLHLPALAIEDFSSALELNPNSPTYYNARGAAYLFQADYKNMCKDFYSACTFDSCQNYQWGIAQGYCKK</sequence>
<organism evidence="6 7">
    <name type="scientific">Desulfovibrio litoralis DSM 11393</name>
    <dbReference type="NCBI Taxonomy" id="1121455"/>
    <lineage>
        <taxon>Bacteria</taxon>
        <taxon>Pseudomonadati</taxon>
        <taxon>Thermodesulfobacteriota</taxon>
        <taxon>Desulfovibrionia</taxon>
        <taxon>Desulfovibrionales</taxon>
        <taxon>Desulfovibrionaceae</taxon>
        <taxon>Desulfovibrio</taxon>
    </lineage>
</organism>
<dbReference type="PANTHER" id="PTHR44858:SF1">
    <property type="entry name" value="UDP-N-ACETYLGLUCOSAMINE--PEPTIDE N-ACETYLGLUCOSAMINYLTRANSFERASE SPINDLY-RELATED"/>
    <property type="match status" value="1"/>
</dbReference>
<keyword evidence="1" id="KW-0677">Repeat</keyword>
<dbReference type="SUPFAM" id="SSF48452">
    <property type="entry name" value="TPR-like"/>
    <property type="match status" value="1"/>
</dbReference>
<feature type="compositionally biased region" description="Low complexity" evidence="4">
    <location>
        <begin position="56"/>
        <end position="83"/>
    </location>
</feature>
<evidence type="ECO:0000256" key="2">
    <source>
        <dbReference type="ARBA" id="ARBA00022803"/>
    </source>
</evidence>
<evidence type="ECO:0000256" key="4">
    <source>
        <dbReference type="SAM" id="MobiDB-lite"/>
    </source>
</evidence>
<feature type="repeat" description="TPR" evidence="3">
    <location>
        <begin position="333"/>
        <end position="366"/>
    </location>
</feature>
<name>A0A1M7RWJ8_9BACT</name>
<keyword evidence="7" id="KW-1185">Reference proteome</keyword>
<dbReference type="InterPro" id="IPR011990">
    <property type="entry name" value="TPR-like_helical_dom_sf"/>
</dbReference>
<feature type="chain" id="PRO_5013042807" evidence="5">
    <location>
        <begin position="36"/>
        <end position="413"/>
    </location>
</feature>
<dbReference type="AlphaFoldDB" id="A0A1M7RWJ8"/>
<dbReference type="PANTHER" id="PTHR44858">
    <property type="entry name" value="TETRATRICOPEPTIDE REPEAT PROTEIN 6"/>
    <property type="match status" value="1"/>
</dbReference>
<dbReference type="PROSITE" id="PS50005">
    <property type="entry name" value="TPR"/>
    <property type="match status" value="1"/>
</dbReference>